<evidence type="ECO:0000313" key="2">
    <source>
        <dbReference type="Proteomes" id="UP000542813"/>
    </source>
</evidence>
<keyword evidence="2" id="KW-1185">Reference proteome</keyword>
<name>A0A7W9GME8_9ACTN</name>
<dbReference type="RefSeq" id="WP_184819779.1">
    <property type="nucleotide sequence ID" value="NZ_JACHMM010000001.1"/>
</dbReference>
<comment type="caution">
    <text evidence="1">The sequence shown here is derived from an EMBL/GenBank/DDBJ whole genome shotgun (WGS) entry which is preliminary data.</text>
</comment>
<proteinExistence type="predicted"/>
<dbReference type="AlphaFoldDB" id="A0A7W9GME8"/>
<organism evidence="1 2">
    <name type="scientific">Jiangella mangrovi</name>
    <dbReference type="NCBI Taxonomy" id="1524084"/>
    <lineage>
        <taxon>Bacteria</taxon>
        <taxon>Bacillati</taxon>
        <taxon>Actinomycetota</taxon>
        <taxon>Actinomycetes</taxon>
        <taxon>Jiangellales</taxon>
        <taxon>Jiangellaceae</taxon>
        <taxon>Jiangella</taxon>
    </lineage>
</organism>
<accession>A0A7W9GME8</accession>
<gene>
    <name evidence="1" type="ORF">HD601_000942</name>
</gene>
<reference evidence="1 2" key="1">
    <citation type="submission" date="2020-08" db="EMBL/GenBank/DDBJ databases">
        <title>Sequencing the genomes of 1000 actinobacteria strains.</title>
        <authorList>
            <person name="Klenk H.-P."/>
        </authorList>
    </citation>
    <scope>NUCLEOTIDE SEQUENCE [LARGE SCALE GENOMIC DNA]</scope>
    <source>
        <strain evidence="1 2">DSM 102122</strain>
    </source>
</reference>
<evidence type="ECO:0000313" key="1">
    <source>
        <dbReference type="EMBL" id="MBB5786367.1"/>
    </source>
</evidence>
<dbReference type="Proteomes" id="UP000542813">
    <property type="component" value="Unassembled WGS sequence"/>
</dbReference>
<protein>
    <submittedName>
        <fullName evidence="1">Uncharacterized protein</fullName>
    </submittedName>
</protein>
<dbReference type="EMBL" id="JACHMM010000001">
    <property type="protein sequence ID" value="MBB5786367.1"/>
    <property type="molecule type" value="Genomic_DNA"/>
</dbReference>
<sequence>MGEETRAGPSWPALALVTVTAIAASGVASAVWTTHGDRSPRAIVDPAAQLVTVEEACERWTDQTGRPFTSDGDRCAALTGWLSDALTRTGRSPWMLWGDPEKLHTVCLEWLAEGPPADLGDDDGVTWCGDLVGWMADHVGSWKDRDGWDGWLPEPMIGP</sequence>